<proteinExistence type="predicted"/>
<evidence type="ECO:0000256" key="2">
    <source>
        <dbReference type="ARBA" id="ARBA00023136"/>
    </source>
</evidence>
<evidence type="ECO:0000256" key="3">
    <source>
        <dbReference type="ARBA" id="ARBA00023237"/>
    </source>
</evidence>
<dbReference type="Pfam" id="PF13715">
    <property type="entry name" value="CarbopepD_reg_2"/>
    <property type="match status" value="1"/>
</dbReference>
<evidence type="ECO:0000313" key="5">
    <source>
        <dbReference type="EMBL" id="RAJ10590.1"/>
    </source>
</evidence>
<evidence type="ECO:0000256" key="4">
    <source>
        <dbReference type="SAM" id="SignalP"/>
    </source>
</evidence>
<dbReference type="EMBL" id="QLLL01000001">
    <property type="protein sequence ID" value="RAJ10590.1"/>
    <property type="molecule type" value="Genomic_DNA"/>
</dbReference>
<organism evidence="5 6">
    <name type="scientific">Chitinophaga skermanii</name>
    <dbReference type="NCBI Taxonomy" id="331697"/>
    <lineage>
        <taxon>Bacteria</taxon>
        <taxon>Pseudomonadati</taxon>
        <taxon>Bacteroidota</taxon>
        <taxon>Chitinophagia</taxon>
        <taxon>Chitinophagales</taxon>
        <taxon>Chitinophagaceae</taxon>
        <taxon>Chitinophaga</taxon>
    </lineage>
</organism>
<sequence>MRLRAFFSWLVVWMCSFSIAIQAQTMLSRKVTVDYANSSLESVLIDIQQRYQIPFSYISQNIPLKKVVNLRAREESLQVVLGRLFSSTDVTWKEVSSQILLVKTEAYTQAIVGVVTDKNMRTPIPGVTIFLQSQPNIGTVSNGEGQFKLNNIPLGRQDITVRCIGYKPVTLPAVLFMAGKQTMLNVSLEEDVITAKEFMIRGTQVEKDKTINPLAIVSARMLSVEEANRFAGTRSDPSRMASNYAGVTNMNDLNNDIIVRGNNSFGMLWRLEGVDIPNPNHYTYINTSGGVFSVLNNNLIANSDFITSAMPAEYGNKISSAFDIRLRTGNNLKHEFNGQIGLSGIEFNAEGPLDKAQGSSYLIGARMLNFDFIKKFGVDLTVDGVPRFNDITFKLNFPGKFNDKFVVFGMGGKSKVLFEDEEKDMSQLSHPLVKTYGFFRSDVGVLGMRYEHYYSPKTYGQVITSFSTSAITSTRDINQPGKETLREYVGDFKEKGLTMSYQLTHKADQKNLVKSGITFSRKSYNYYLRNLQDKNIPLYSLNIDQLAMVNLLQGFVHWQYKPIPKLTFNTGLHYQQLFYNRTQGLDPRFSAEYAFNTRSKLKLGYGLHHQAQPVYMYINRNYNKESQVYTPANRDLKFSASNHYVVGYDYSFSKYWRFKTETYFQQHFNIPISASPGFYSALNDGAGYNEYVPDTLVNKGKGENYGIEFTIEKFLHKNTYFLFTTSLYNAHYLAPNGKWYNTLYNGNYIVNLAGGWEYPLGYKKKNALSVDLRILQSGNRRDLPIDVEASRAKNELVIKDDGFYEHRYKDYSRVDIKVSYRLNRPHVSHHFFIAIDNLLNTRNEFGNVYYYYEREQHTAYQMGMFPYGGYKVLF</sequence>
<dbReference type="AlphaFoldDB" id="A0A327R1Q4"/>
<keyword evidence="6" id="KW-1185">Reference proteome</keyword>
<comment type="subcellular location">
    <subcellularLocation>
        <location evidence="1">Cell outer membrane</location>
    </subcellularLocation>
</comment>
<keyword evidence="2" id="KW-0472">Membrane</keyword>
<evidence type="ECO:0000256" key="1">
    <source>
        <dbReference type="ARBA" id="ARBA00004442"/>
    </source>
</evidence>
<feature type="signal peptide" evidence="4">
    <location>
        <begin position="1"/>
        <end position="23"/>
    </location>
</feature>
<dbReference type="OrthoDB" id="9804995at2"/>
<keyword evidence="5" id="KW-0675">Receptor</keyword>
<accession>A0A327R1Q4</accession>
<name>A0A327R1Q4_9BACT</name>
<dbReference type="Proteomes" id="UP000249547">
    <property type="component" value="Unassembled WGS sequence"/>
</dbReference>
<dbReference type="Gene3D" id="2.60.40.1120">
    <property type="entry name" value="Carboxypeptidase-like, regulatory domain"/>
    <property type="match status" value="1"/>
</dbReference>
<comment type="caution">
    <text evidence="5">The sequence shown here is derived from an EMBL/GenBank/DDBJ whole genome shotgun (WGS) entry which is preliminary data.</text>
</comment>
<dbReference type="RefSeq" id="WP_111595729.1">
    <property type="nucleotide sequence ID" value="NZ_QLLL01000001.1"/>
</dbReference>
<dbReference type="GO" id="GO:0009279">
    <property type="term" value="C:cell outer membrane"/>
    <property type="evidence" value="ECO:0007669"/>
    <property type="project" value="UniProtKB-SubCell"/>
</dbReference>
<keyword evidence="3" id="KW-0998">Cell outer membrane</keyword>
<protein>
    <submittedName>
        <fullName evidence="5">Outer membrane receptor protein involved in Fe transport</fullName>
    </submittedName>
</protein>
<keyword evidence="4" id="KW-0732">Signal</keyword>
<evidence type="ECO:0000313" key="6">
    <source>
        <dbReference type="Proteomes" id="UP000249547"/>
    </source>
</evidence>
<dbReference type="SUPFAM" id="SSF56935">
    <property type="entry name" value="Porins"/>
    <property type="match status" value="1"/>
</dbReference>
<reference evidence="5 6" key="1">
    <citation type="submission" date="2018-06" db="EMBL/GenBank/DDBJ databases">
        <title>Genomic Encyclopedia of Archaeal and Bacterial Type Strains, Phase II (KMG-II): from individual species to whole genera.</title>
        <authorList>
            <person name="Goeker M."/>
        </authorList>
    </citation>
    <scope>NUCLEOTIDE SEQUENCE [LARGE SCALE GENOMIC DNA]</scope>
    <source>
        <strain evidence="5 6">DSM 23857</strain>
    </source>
</reference>
<dbReference type="Gene3D" id="2.40.170.20">
    <property type="entry name" value="TonB-dependent receptor, beta-barrel domain"/>
    <property type="match status" value="1"/>
</dbReference>
<gene>
    <name evidence="5" type="ORF">LX64_00195</name>
</gene>
<dbReference type="InterPro" id="IPR008969">
    <property type="entry name" value="CarboxyPept-like_regulatory"/>
</dbReference>
<dbReference type="SUPFAM" id="SSF49464">
    <property type="entry name" value="Carboxypeptidase regulatory domain-like"/>
    <property type="match status" value="1"/>
</dbReference>
<feature type="chain" id="PRO_5016270699" evidence="4">
    <location>
        <begin position="24"/>
        <end position="874"/>
    </location>
</feature>
<dbReference type="InterPro" id="IPR036942">
    <property type="entry name" value="Beta-barrel_TonB_sf"/>
</dbReference>